<accession>A0A5M6ZF09</accession>
<reference evidence="2 3" key="1">
    <citation type="submission" date="2019-09" db="EMBL/GenBank/DDBJ databases">
        <authorList>
            <person name="Kevbrin V."/>
            <person name="Grouzdev D.S."/>
        </authorList>
    </citation>
    <scope>NUCLEOTIDE SEQUENCE [LARGE SCALE GENOMIC DNA]</scope>
    <source>
        <strain evidence="2 3">G-192</strain>
    </source>
</reference>
<gene>
    <name evidence="2" type="ORF">F1654_05965</name>
</gene>
<comment type="caution">
    <text evidence="2">The sequence shown here is derived from an EMBL/GenBank/DDBJ whole genome shotgun (WGS) entry which is preliminary data.</text>
</comment>
<dbReference type="EMBL" id="VWOJ01000002">
    <property type="protein sequence ID" value="KAA5803352.1"/>
    <property type="molecule type" value="Genomic_DNA"/>
</dbReference>
<dbReference type="Pfam" id="PF10135">
    <property type="entry name" value="Rod-binding"/>
    <property type="match status" value="1"/>
</dbReference>
<evidence type="ECO:0000259" key="1">
    <source>
        <dbReference type="Pfam" id="PF10135"/>
    </source>
</evidence>
<dbReference type="AlphaFoldDB" id="A0A5M6ZF09"/>
<evidence type="ECO:0000313" key="3">
    <source>
        <dbReference type="Proteomes" id="UP000325122"/>
    </source>
</evidence>
<dbReference type="Proteomes" id="UP000325122">
    <property type="component" value="Unassembled WGS sequence"/>
</dbReference>
<proteinExistence type="predicted"/>
<keyword evidence="3" id="KW-1185">Reference proteome</keyword>
<protein>
    <submittedName>
        <fullName evidence="2">Chemotactic signal-response protein chel</fullName>
    </submittedName>
</protein>
<dbReference type="RefSeq" id="WP_150022620.1">
    <property type="nucleotide sequence ID" value="NZ_VWOJ01000002.1"/>
</dbReference>
<feature type="domain" description="Flagellar protein FlgJ N-terminal" evidence="1">
    <location>
        <begin position="58"/>
        <end position="97"/>
    </location>
</feature>
<name>A0A5M6ZF09_9PROT</name>
<dbReference type="InterPro" id="IPR019301">
    <property type="entry name" value="Flagellar_prot_FlgJ_N"/>
</dbReference>
<organism evidence="2 3">
    <name type="scientific">Alkalicaulis satelles</name>
    <dbReference type="NCBI Taxonomy" id="2609175"/>
    <lineage>
        <taxon>Bacteria</taxon>
        <taxon>Pseudomonadati</taxon>
        <taxon>Pseudomonadota</taxon>
        <taxon>Alphaproteobacteria</taxon>
        <taxon>Maricaulales</taxon>
        <taxon>Maricaulaceae</taxon>
        <taxon>Alkalicaulis</taxon>
    </lineage>
</organism>
<evidence type="ECO:0000313" key="2">
    <source>
        <dbReference type="EMBL" id="KAA5803352.1"/>
    </source>
</evidence>
<sequence>MDNLADAQLHAALFTARAGQGAPDPRQARTPEQIRETAREFEAVFLAQVLEAMMGESTQSSFGGGPGEAAFSSMLNEEYAKVIAKAGGIGLADSLAREMLRYQEADQS</sequence>